<evidence type="ECO:0000313" key="2">
    <source>
        <dbReference type="EMBL" id="SDZ81064.1"/>
    </source>
</evidence>
<dbReference type="STRING" id="908615.SAMN05421540_101389"/>
<dbReference type="NCBIfam" id="TIGR04127">
    <property type="entry name" value="flavo_near_exo"/>
    <property type="match status" value="1"/>
</dbReference>
<organism evidence="2 3">
    <name type="scientific">Psychroflexus halocasei</name>
    <dbReference type="NCBI Taxonomy" id="908615"/>
    <lineage>
        <taxon>Bacteria</taxon>
        <taxon>Pseudomonadati</taxon>
        <taxon>Bacteroidota</taxon>
        <taxon>Flavobacteriia</taxon>
        <taxon>Flavobacteriales</taxon>
        <taxon>Flavobacteriaceae</taxon>
        <taxon>Psychroflexus</taxon>
    </lineage>
</organism>
<proteinExistence type="predicted"/>
<reference evidence="2 3" key="1">
    <citation type="submission" date="2016-10" db="EMBL/GenBank/DDBJ databases">
        <authorList>
            <person name="de Groot N.N."/>
        </authorList>
    </citation>
    <scope>NUCLEOTIDE SEQUENCE [LARGE SCALE GENOMIC DNA]</scope>
    <source>
        <strain evidence="2 3">DSM 23581</strain>
    </source>
</reference>
<dbReference type="Proteomes" id="UP000198820">
    <property type="component" value="Unassembled WGS sequence"/>
</dbReference>
<name>A0A1H3W3R0_9FLAO</name>
<feature type="transmembrane region" description="Helical" evidence="1">
    <location>
        <begin position="61"/>
        <end position="77"/>
    </location>
</feature>
<accession>A0A1H3W3R0</accession>
<sequence length="146" mass="17295">MFKFLRYTLVVLLFIALAAIRFFDQDIFGSELSVFFATEFSYAEPPVFDVFHELTQITLRFLLNSVISLAIIFLLFRSKRTLKFAALLYAINYIVLAPVLVYFLTNLTQGEYFYLFYTRRFLVQPVLIIILIPAFYYQKMMSQQKE</sequence>
<evidence type="ECO:0000313" key="3">
    <source>
        <dbReference type="Proteomes" id="UP000198820"/>
    </source>
</evidence>
<dbReference type="EMBL" id="FNQF01000001">
    <property type="protein sequence ID" value="SDZ81064.1"/>
    <property type="molecule type" value="Genomic_DNA"/>
</dbReference>
<keyword evidence="1" id="KW-0812">Transmembrane</keyword>
<keyword evidence="1" id="KW-1133">Transmembrane helix</keyword>
<dbReference type="AlphaFoldDB" id="A0A1H3W3R0"/>
<keyword evidence="1" id="KW-0472">Membrane</keyword>
<dbReference type="InterPro" id="IPR026414">
    <property type="entry name" value="ExosoTase_F-assoc_memb"/>
</dbReference>
<feature type="transmembrane region" description="Helical" evidence="1">
    <location>
        <begin position="84"/>
        <end position="105"/>
    </location>
</feature>
<keyword evidence="3" id="KW-1185">Reference proteome</keyword>
<dbReference type="RefSeq" id="WP_159429378.1">
    <property type="nucleotide sequence ID" value="NZ_FNQF01000001.1"/>
</dbReference>
<gene>
    <name evidence="2" type="ORF">SAMN05421540_101389</name>
</gene>
<feature type="transmembrane region" description="Helical" evidence="1">
    <location>
        <begin position="117"/>
        <end position="137"/>
    </location>
</feature>
<evidence type="ECO:0000256" key="1">
    <source>
        <dbReference type="SAM" id="Phobius"/>
    </source>
</evidence>
<protein>
    <submittedName>
        <fullName evidence="2">Exosortase F-associated protein</fullName>
    </submittedName>
</protein>